<dbReference type="InterPro" id="IPR036390">
    <property type="entry name" value="WH_DNA-bd_sf"/>
</dbReference>
<dbReference type="STRING" id="1122252.SAMN05660443_1130"/>
<dbReference type="Proteomes" id="UP000199058">
    <property type="component" value="Unassembled WGS sequence"/>
</dbReference>
<dbReference type="SMART" id="SM00347">
    <property type="entry name" value="HTH_MARR"/>
    <property type="match status" value="1"/>
</dbReference>
<dbReference type="Pfam" id="PF12802">
    <property type="entry name" value="MarR_2"/>
    <property type="match status" value="1"/>
</dbReference>
<reference evidence="2 3" key="1">
    <citation type="submission" date="2016-10" db="EMBL/GenBank/DDBJ databases">
        <authorList>
            <person name="de Groot N.N."/>
        </authorList>
    </citation>
    <scope>NUCLEOTIDE SEQUENCE [LARGE SCALE GENOMIC DNA]</scope>
    <source>
        <strain evidence="2 3">DSM 18438</strain>
    </source>
</reference>
<protein>
    <submittedName>
        <fullName evidence="2">DNA-binding transcriptional regulator, MarR family</fullName>
    </submittedName>
</protein>
<dbReference type="PANTHER" id="PTHR33164">
    <property type="entry name" value="TRANSCRIPTIONAL REGULATOR, MARR FAMILY"/>
    <property type="match status" value="1"/>
</dbReference>
<dbReference type="InterPro" id="IPR000835">
    <property type="entry name" value="HTH_MarR-typ"/>
</dbReference>
<accession>A0A1I1FVS9</accession>
<dbReference type="InterPro" id="IPR036388">
    <property type="entry name" value="WH-like_DNA-bd_sf"/>
</dbReference>
<dbReference type="RefSeq" id="WP_091960466.1">
    <property type="nucleotide sequence ID" value="NZ_FOLH01000002.1"/>
</dbReference>
<gene>
    <name evidence="2" type="ORF">SAMN05660443_1130</name>
</gene>
<name>A0A1I1FVS9_9GAMM</name>
<feature type="domain" description="HTH marR-type" evidence="1">
    <location>
        <begin position="20"/>
        <end position="153"/>
    </location>
</feature>
<dbReference type="PROSITE" id="PS50995">
    <property type="entry name" value="HTH_MARR_2"/>
    <property type="match status" value="1"/>
</dbReference>
<proteinExistence type="predicted"/>
<dbReference type="PANTHER" id="PTHR33164:SF57">
    <property type="entry name" value="MARR-FAMILY TRANSCRIPTIONAL REGULATOR"/>
    <property type="match status" value="1"/>
</dbReference>
<dbReference type="EMBL" id="FOLH01000002">
    <property type="protein sequence ID" value="SFC01153.1"/>
    <property type="molecule type" value="Genomic_DNA"/>
</dbReference>
<keyword evidence="3" id="KW-1185">Reference proteome</keyword>
<sequence length="169" mass="19526">MNKPVKANPLSKTRALLSLEQFLPFRINHLGGRISCSLSHIYSQEFGISIPEWRILIWLNARETLTAKEICKLSNMDKAKVSRAVHRLADQDYLLRIRDEEDQRTVFLSLSEQGHQLLDKLIPRALNWESELVAGLSAQEYRDLFNIMLKLEQQLDRINACEEQPPAKS</sequence>
<dbReference type="GO" id="GO:0006950">
    <property type="term" value="P:response to stress"/>
    <property type="evidence" value="ECO:0007669"/>
    <property type="project" value="TreeGrafter"/>
</dbReference>
<dbReference type="Gene3D" id="1.10.10.10">
    <property type="entry name" value="Winged helix-like DNA-binding domain superfamily/Winged helix DNA-binding domain"/>
    <property type="match status" value="1"/>
</dbReference>
<evidence type="ECO:0000313" key="2">
    <source>
        <dbReference type="EMBL" id="SFC01153.1"/>
    </source>
</evidence>
<keyword evidence="2" id="KW-0238">DNA-binding</keyword>
<dbReference type="PRINTS" id="PR00598">
    <property type="entry name" value="HTHMARR"/>
</dbReference>
<evidence type="ECO:0000313" key="3">
    <source>
        <dbReference type="Proteomes" id="UP000199058"/>
    </source>
</evidence>
<organism evidence="2 3">
    <name type="scientific">Marinospirillum celere</name>
    <dbReference type="NCBI Taxonomy" id="1122252"/>
    <lineage>
        <taxon>Bacteria</taxon>
        <taxon>Pseudomonadati</taxon>
        <taxon>Pseudomonadota</taxon>
        <taxon>Gammaproteobacteria</taxon>
        <taxon>Oceanospirillales</taxon>
        <taxon>Oceanospirillaceae</taxon>
        <taxon>Marinospirillum</taxon>
    </lineage>
</organism>
<dbReference type="GO" id="GO:0003700">
    <property type="term" value="F:DNA-binding transcription factor activity"/>
    <property type="evidence" value="ECO:0007669"/>
    <property type="project" value="InterPro"/>
</dbReference>
<evidence type="ECO:0000259" key="1">
    <source>
        <dbReference type="PROSITE" id="PS50995"/>
    </source>
</evidence>
<dbReference type="InterPro" id="IPR039422">
    <property type="entry name" value="MarR/SlyA-like"/>
</dbReference>
<dbReference type="AlphaFoldDB" id="A0A1I1FVS9"/>
<dbReference type="GO" id="GO:0003677">
    <property type="term" value="F:DNA binding"/>
    <property type="evidence" value="ECO:0007669"/>
    <property type="project" value="UniProtKB-KW"/>
</dbReference>
<dbReference type="OrthoDB" id="8906692at2"/>
<dbReference type="SUPFAM" id="SSF46785">
    <property type="entry name" value="Winged helix' DNA-binding domain"/>
    <property type="match status" value="1"/>
</dbReference>